<dbReference type="GeneID" id="91414558"/>
<gene>
    <name evidence="4" type="ORF">CP976_00300</name>
</gene>
<proteinExistence type="predicted"/>
<dbReference type="InterPro" id="IPR000772">
    <property type="entry name" value="Ricin_B_lectin"/>
</dbReference>
<feature type="compositionally biased region" description="Low complexity" evidence="1">
    <location>
        <begin position="375"/>
        <end position="394"/>
    </location>
</feature>
<evidence type="ECO:0000256" key="2">
    <source>
        <dbReference type="SAM" id="Phobius"/>
    </source>
</evidence>
<dbReference type="Pfam" id="PF00652">
    <property type="entry name" value="Ricin_B_lectin"/>
    <property type="match status" value="1"/>
</dbReference>
<keyword evidence="2" id="KW-0472">Membrane</keyword>
<dbReference type="SUPFAM" id="SSF50370">
    <property type="entry name" value="Ricin B-like lectins"/>
    <property type="match status" value="1"/>
</dbReference>
<evidence type="ECO:0000313" key="5">
    <source>
        <dbReference type="Proteomes" id="UP000326598"/>
    </source>
</evidence>
<feature type="transmembrane region" description="Helical" evidence="2">
    <location>
        <begin position="308"/>
        <end position="327"/>
    </location>
</feature>
<keyword evidence="2" id="KW-1133">Transmembrane helix</keyword>
<feature type="region of interest" description="Disordered" evidence="1">
    <location>
        <begin position="207"/>
        <end position="226"/>
    </location>
</feature>
<dbReference type="InterPro" id="IPR035992">
    <property type="entry name" value="Ricin_B-like_lectins"/>
</dbReference>
<feature type="region of interest" description="Disordered" evidence="1">
    <location>
        <begin position="270"/>
        <end position="303"/>
    </location>
</feature>
<dbReference type="RefSeq" id="WP_150478455.1">
    <property type="nucleotide sequence ID" value="NZ_BMTB01000019.1"/>
</dbReference>
<keyword evidence="2" id="KW-0812">Transmembrane</keyword>
<dbReference type="Proteomes" id="UP000326598">
    <property type="component" value="Chromosome"/>
</dbReference>
<dbReference type="AlphaFoldDB" id="A0A5J6HVJ5"/>
<organism evidence="4 5">
    <name type="scientific">Streptomyces coeruleorubidus</name>
    <dbReference type="NCBI Taxonomy" id="116188"/>
    <lineage>
        <taxon>Bacteria</taxon>
        <taxon>Bacillati</taxon>
        <taxon>Actinomycetota</taxon>
        <taxon>Actinomycetes</taxon>
        <taxon>Kitasatosporales</taxon>
        <taxon>Streptomycetaceae</taxon>
        <taxon>Streptomyces</taxon>
    </lineage>
</organism>
<feature type="domain" description="Ricin B lectin" evidence="3">
    <location>
        <begin position="406"/>
        <end position="537"/>
    </location>
</feature>
<name>A0A5J6HVJ5_STRC4</name>
<protein>
    <submittedName>
        <fullName evidence="4">Ricin-type beta-trefoil lectin domain protein</fullName>
    </submittedName>
</protein>
<reference evidence="4 5" key="1">
    <citation type="submission" date="2017-09" db="EMBL/GenBank/DDBJ databases">
        <authorList>
            <person name="Lee N."/>
            <person name="Cho B.-K."/>
        </authorList>
    </citation>
    <scope>NUCLEOTIDE SEQUENCE [LARGE SCALE GENOMIC DNA]</scope>
    <source>
        <strain evidence="4 5">ATCC 13740</strain>
    </source>
</reference>
<dbReference type="SMART" id="SM00458">
    <property type="entry name" value="RICIN"/>
    <property type="match status" value="1"/>
</dbReference>
<dbReference type="EMBL" id="CP023694">
    <property type="protein sequence ID" value="QEV22794.1"/>
    <property type="molecule type" value="Genomic_DNA"/>
</dbReference>
<feature type="compositionally biased region" description="Pro residues" evidence="1">
    <location>
        <begin position="363"/>
        <end position="374"/>
    </location>
</feature>
<dbReference type="PROSITE" id="PS50231">
    <property type="entry name" value="RICIN_B_LECTIN"/>
    <property type="match status" value="1"/>
</dbReference>
<dbReference type="Gene3D" id="2.80.10.50">
    <property type="match status" value="1"/>
</dbReference>
<evidence type="ECO:0000313" key="4">
    <source>
        <dbReference type="EMBL" id="QEV22794.1"/>
    </source>
</evidence>
<dbReference type="KEGG" id="scoe:CP976_00300"/>
<dbReference type="GO" id="GO:0030246">
    <property type="term" value="F:carbohydrate binding"/>
    <property type="evidence" value="ECO:0007669"/>
    <property type="project" value="UniProtKB-KW"/>
</dbReference>
<feature type="region of interest" description="Disordered" evidence="1">
    <location>
        <begin position="357"/>
        <end position="406"/>
    </location>
</feature>
<evidence type="ECO:0000256" key="1">
    <source>
        <dbReference type="SAM" id="MobiDB-lite"/>
    </source>
</evidence>
<sequence length="539" mass="56044">MARADDDRDRGGAEPGHGIHEGASDARLTELLRADTVTAYPALQELRARHHPHVLAYARLCTPNESTARQLAAQAFMLAARQTARGIDSGLPWRHQLLLLVARSAGSWAGDGRAAALDAGLLLVLNTAGPSGPLPSMLTAFQSLPSRTQGLIWYGIVEREPTENTAALLGLTREDVTYGTDAALQQLARACLRTRLTASEDPDCPDFGRLIEESIRPDSPRDSSDLHAHMARCPHCTTAYEELSALRDAPRAALAEGLLPWGGTAYAAGDPGERAAGGTAVWRSGSGPAGSGRDLEEGEGTPDRRRTVLVSAVLGVALLPVAVFLMAQGGSPSHDPVGSDNARVSAPPVAVTVTATVSATPSPASPSPSPPPSPSRTSKSPSPTRSPSPTKTASPKPPPSSTRPLSGSFAQVVNVASGLCLDVSGAFSNGTDVITAPCSSSRTQRWRVDDDRRVLQSAADPDFCLDSRGATHRGVGIWGCDSVDGRNGRNLMFVVDEDGLIRPAIAFGTAVTPDGGAGDGLSLESAGAGTEQRWRAGAA</sequence>
<evidence type="ECO:0000259" key="3">
    <source>
        <dbReference type="SMART" id="SM00458"/>
    </source>
</evidence>
<accession>A0A5J6HVJ5</accession>
<feature type="region of interest" description="Disordered" evidence="1">
    <location>
        <begin position="1"/>
        <end position="25"/>
    </location>
</feature>
<feature type="compositionally biased region" description="Basic and acidic residues" evidence="1">
    <location>
        <begin position="209"/>
        <end position="226"/>
    </location>
</feature>
<keyword evidence="4" id="KW-0430">Lectin</keyword>